<reference evidence="1 2" key="2">
    <citation type="submission" date="2018-10" db="EMBL/GenBank/DDBJ databases">
        <authorList>
            <consortium name="Pathogen Informatics"/>
        </authorList>
    </citation>
    <scope>NUCLEOTIDE SEQUENCE [LARGE SCALE GENOMIC DNA]</scope>
</reference>
<name>A0A0R3UN70_MESCO</name>
<keyword evidence="2" id="KW-1185">Reference proteome</keyword>
<evidence type="ECO:0000313" key="2">
    <source>
        <dbReference type="Proteomes" id="UP000267029"/>
    </source>
</evidence>
<organism evidence="3">
    <name type="scientific">Mesocestoides corti</name>
    <name type="common">Flatworm</name>
    <dbReference type="NCBI Taxonomy" id="53468"/>
    <lineage>
        <taxon>Eukaryota</taxon>
        <taxon>Metazoa</taxon>
        <taxon>Spiralia</taxon>
        <taxon>Lophotrochozoa</taxon>
        <taxon>Platyhelminthes</taxon>
        <taxon>Cestoda</taxon>
        <taxon>Eucestoda</taxon>
        <taxon>Cyclophyllidea</taxon>
        <taxon>Mesocestoididae</taxon>
        <taxon>Mesocestoides</taxon>
    </lineage>
</organism>
<protein>
    <submittedName>
        <fullName evidence="3">COPIIcoated_ERV domain-containing protein</fullName>
    </submittedName>
</protein>
<dbReference type="WBParaSite" id="MCOS_0000922901-mRNA-1">
    <property type="protein sequence ID" value="MCOS_0000922901-mRNA-1"/>
    <property type="gene ID" value="MCOS_0000922901"/>
</dbReference>
<dbReference type="Proteomes" id="UP000267029">
    <property type="component" value="Unassembled WGS sequence"/>
</dbReference>
<dbReference type="EMBL" id="UXSR01005668">
    <property type="protein sequence ID" value="VDD83227.1"/>
    <property type="molecule type" value="Genomic_DNA"/>
</dbReference>
<gene>
    <name evidence="1" type="ORF">MCOS_LOCUS9230</name>
</gene>
<accession>A0A0R3UN70</accession>
<evidence type="ECO:0000313" key="3">
    <source>
        <dbReference type="WBParaSite" id="MCOS_0000922901-mRNA-1"/>
    </source>
</evidence>
<dbReference type="AlphaFoldDB" id="A0A0R3UN70"/>
<sequence length="93" mass="10244">MFAGNTSHTPTVASEMPLRVHTSEHLLDSALTPLVLAEMHRTNQRLTTLCVTTQFHVIGECARTMLCGCVGIVTMLWSYAKRLRQQDACAVGN</sequence>
<evidence type="ECO:0000313" key="1">
    <source>
        <dbReference type="EMBL" id="VDD83227.1"/>
    </source>
</evidence>
<proteinExistence type="predicted"/>
<reference evidence="3" key="1">
    <citation type="submission" date="2017-02" db="UniProtKB">
        <authorList>
            <consortium name="WormBaseParasite"/>
        </authorList>
    </citation>
    <scope>IDENTIFICATION</scope>
</reference>